<reference evidence="3 4" key="1">
    <citation type="journal article" date="2019" name="Int. J. Syst. Evol. Microbiol.">
        <title>The Global Catalogue of Microorganisms (GCM) 10K type strain sequencing project: providing services to taxonomists for standard genome sequencing and annotation.</title>
        <authorList>
            <consortium name="The Broad Institute Genomics Platform"/>
            <consortium name="The Broad Institute Genome Sequencing Center for Infectious Disease"/>
            <person name="Wu L."/>
            <person name="Ma J."/>
        </authorList>
    </citation>
    <scope>NUCLEOTIDE SEQUENCE [LARGE SCALE GENOMIC DNA]</scope>
    <source>
        <strain evidence="3 4">JCM 6921</strain>
    </source>
</reference>
<evidence type="ECO:0000313" key="4">
    <source>
        <dbReference type="Proteomes" id="UP001500058"/>
    </source>
</evidence>
<accession>A0ABN3IT79</accession>
<evidence type="ECO:0000313" key="3">
    <source>
        <dbReference type="EMBL" id="GAA2411795.1"/>
    </source>
</evidence>
<organism evidence="3 4">
    <name type="scientific">Streptomyces glaucosporus</name>
    <dbReference type="NCBI Taxonomy" id="284044"/>
    <lineage>
        <taxon>Bacteria</taxon>
        <taxon>Bacillati</taxon>
        <taxon>Actinomycetota</taxon>
        <taxon>Actinomycetes</taxon>
        <taxon>Kitasatosporales</taxon>
        <taxon>Streptomycetaceae</taxon>
        <taxon>Streptomyces</taxon>
    </lineage>
</organism>
<protein>
    <submittedName>
        <fullName evidence="3">Helix-turn-helix transcriptional regulator</fullName>
    </submittedName>
</protein>
<dbReference type="CDD" id="cd00093">
    <property type="entry name" value="HTH_XRE"/>
    <property type="match status" value="1"/>
</dbReference>
<dbReference type="Pfam" id="PF13560">
    <property type="entry name" value="HTH_31"/>
    <property type="match status" value="1"/>
</dbReference>
<name>A0ABN3IT79_9ACTN</name>
<dbReference type="InterPro" id="IPR001387">
    <property type="entry name" value="Cro/C1-type_HTH"/>
</dbReference>
<dbReference type="SUPFAM" id="SSF47413">
    <property type="entry name" value="lambda repressor-like DNA-binding domains"/>
    <property type="match status" value="1"/>
</dbReference>
<dbReference type="PROSITE" id="PS50943">
    <property type="entry name" value="HTH_CROC1"/>
    <property type="match status" value="1"/>
</dbReference>
<dbReference type="InterPro" id="IPR043917">
    <property type="entry name" value="DUF5753"/>
</dbReference>
<gene>
    <name evidence="3" type="ORF">GCM10010420_46040</name>
</gene>
<feature type="region of interest" description="Disordered" evidence="1">
    <location>
        <begin position="22"/>
        <end position="55"/>
    </location>
</feature>
<dbReference type="Proteomes" id="UP001500058">
    <property type="component" value="Unassembled WGS sequence"/>
</dbReference>
<proteinExistence type="predicted"/>
<evidence type="ECO:0000259" key="2">
    <source>
        <dbReference type="PROSITE" id="PS50943"/>
    </source>
</evidence>
<dbReference type="SMART" id="SM00530">
    <property type="entry name" value="HTH_XRE"/>
    <property type="match status" value="1"/>
</dbReference>
<dbReference type="InterPro" id="IPR010982">
    <property type="entry name" value="Lambda_DNA-bd_dom_sf"/>
</dbReference>
<comment type="caution">
    <text evidence="3">The sequence shown here is derived from an EMBL/GenBank/DDBJ whole genome shotgun (WGS) entry which is preliminary data.</text>
</comment>
<dbReference type="EMBL" id="BAAATJ010000026">
    <property type="protein sequence ID" value="GAA2411795.1"/>
    <property type="molecule type" value="Genomic_DNA"/>
</dbReference>
<evidence type="ECO:0000256" key="1">
    <source>
        <dbReference type="SAM" id="MobiDB-lite"/>
    </source>
</evidence>
<keyword evidence="4" id="KW-1185">Reference proteome</keyword>
<dbReference type="Gene3D" id="1.10.260.40">
    <property type="entry name" value="lambda repressor-like DNA-binding domains"/>
    <property type="match status" value="1"/>
</dbReference>
<feature type="domain" description="HTH cro/C1-type" evidence="2">
    <location>
        <begin position="63"/>
        <end position="115"/>
    </location>
</feature>
<sequence>MLAPVLRVVAFRIHSLTDCCGDGTLNRASGSPKHKSRGGIAQMGRSEERQEPQSPKQFFGEELRRRREAAGLTQSALGEQVVCSPSLIAHFEAGRRKPRLEDAQRLDAALGTDGFFVRLRRALDNTSQFADHFAPVAELEPLATTIEAYAATLVPGILQTEAYARAVLRAGQPNYTAEELDRRVVNRLERAHILNNPDCPMIWAILNENVIRAVVGGPAAMAEQLRHIVALGRSGRVLVQVVPHAAGAHATMGGMLTLMGFADAPDVAYTEGVHSGELIDDPARVAQCRRSYDLARAAALAPDASLDLLESVAEDYENDRQL</sequence>
<dbReference type="Pfam" id="PF19054">
    <property type="entry name" value="DUF5753"/>
    <property type="match status" value="1"/>
</dbReference>